<evidence type="ECO:0000313" key="5">
    <source>
        <dbReference type="Proteomes" id="UP000199614"/>
    </source>
</evidence>
<keyword evidence="4" id="KW-0418">Kinase</keyword>
<evidence type="ECO:0000256" key="1">
    <source>
        <dbReference type="SAM" id="MobiDB-lite"/>
    </source>
</evidence>
<dbReference type="PANTHER" id="PTHR21310">
    <property type="entry name" value="AMINOGLYCOSIDE PHOSPHOTRANSFERASE-RELATED-RELATED"/>
    <property type="match status" value="1"/>
</dbReference>
<feature type="region of interest" description="Disordered" evidence="1">
    <location>
        <begin position="1"/>
        <end position="29"/>
    </location>
</feature>
<evidence type="ECO:0000259" key="2">
    <source>
        <dbReference type="Pfam" id="PF01636"/>
    </source>
</evidence>
<dbReference type="Pfam" id="PF19802">
    <property type="entry name" value="DUF6285"/>
    <property type="match status" value="1"/>
</dbReference>
<accession>A0A1I5B0N6</accession>
<dbReference type="GO" id="GO:0016301">
    <property type="term" value="F:kinase activity"/>
    <property type="evidence" value="ECO:0007669"/>
    <property type="project" value="UniProtKB-KW"/>
</dbReference>
<dbReference type="Gene3D" id="3.30.200.20">
    <property type="entry name" value="Phosphorylase Kinase, domain 1"/>
    <property type="match status" value="1"/>
</dbReference>
<keyword evidence="5" id="KW-1185">Reference proteome</keyword>
<name>A0A1I5B0N6_PSUAM</name>
<gene>
    <name evidence="4" type="ORF">SAMN05216207_101926</name>
</gene>
<proteinExistence type="predicted"/>
<dbReference type="CDD" id="cd05154">
    <property type="entry name" value="ACAD10_11_N-like"/>
    <property type="match status" value="1"/>
</dbReference>
<protein>
    <submittedName>
        <fullName evidence="4">Predicted kinase, aminoglycoside phosphotransferase (APT) family</fullName>
    </submittedName>
</protein>
<dbReference type="Proteomes" id="UP000199614">
    <property type="component" value="Unassembled WGS sequence"/>
</dbReference>
<dbReference type="RefSeq" id="WP_245773620.1">
    <property type="nucleotide sequence ID" value="NZ_FOUY01000019.1"/>
</dbReference>
<dbReference type="Pfam" id="PF01636">
    <property type="entry name" value="APH"/>
    <property type="match status" value="1"/>
</dbReference>
<dbReference type="InterPro" id="IPR002575">
    <property type="entry name" value="Aminoglycoside_PTrfase"/>
</dbReference>
<feature type="domain" description="Aminoglycoside phosphotransferase" evidence="2">
    <location>
        <begin position="60"/>
        <end position="304"/>
    </location>
</feature>
<dbReference type="STRING" id="260086.SAMN05216207_101926"/>
<dbReference type="InterPro" id="IPR051678">
    <property type="entry name" value="AGP_Transferase"/>
</dbReference>
<dbReference type="SUPFAM" id="SSF56112">
    <property type="entry name" value="Protein kinase-like (PK-like)"/>
    <property type="match status" value="1"/>
</dbReference>
<reference evidence="4 5" key="1">
    <citation type="submission" date="2016-10" db="EMBL/GenBank/DDBJ databases">
        <authorList>
            <person name="de Groot N.N."/>
        </authorList>
    </citation>
    <scope>NUCLEOTIDE SEQUENCE [LARGE SCALE GENOMIC DNA]</scope>
    <source>
        <strain evidence="4 5">CGMCC 4.1877</strain>
    </source>
</reference>
<keyword evidence="4" id="KW-0808">Transferase</keyword>
<evidence type="ECO:0000259" key="3">
    <source>
        <dbReference type="Pfam" id="PF19802"/>
    </source>
</evidence>
<dbReference type="Gene3D" id="3.90.1200.10">
    <property type="match status" value="1"/>
</dbReference>
<dbReference type="InterPro" id="IPR046252">
    <property type="entry name" value="DUF6285"/>
</dbReference>
<dbReference type="EMBL" id="FOUY01000019">
    <property type="protein sequence ID" value="SFN68296.1"/>
    <property type="molecule type" value="Genomic_DNA"/>
</dbReference>
<dbReference type="PANTHER" id="PTHR21310:SF57">
    <property type="entry name" value="BLR2944 PROTEIN"/>
    <property type="match status" value="1"/>
</dbReference>
<organism evidence="4 5">
    <name type="scientific">Pseudonocardia ammonioxydans</name>
    <dbReference type="NCBI Taxonomy" id="260086"/>
    <lineage>
        <taxon>Bacteria</taxon>
        <taxon>Bacillati</taxon>
        <taxon>Actinomycetota</taxon>
        <taxon>Actinomycetes</taxon>
        <taxon>Pseudonocardiales</taxon>
        <taxon>Pseudonocardiaceae</taxon>
        <taxon>Pseudonocardia</taxon>
    </lineage>
</organism>
<sequence length="483" mass="51697">MTMQSGSMQFGPAQPGPAQPGPVLDDHPVDAADPAVLARLLGRRLTEVLGTEVSVAMPTRLTGGASRETWSFTARSATGQERRLVLRRDPPGAGRPDGMAREAAAIAGAHDAGVPVPRLLDSGTDAATLGSPYLISEHVDGETIARRLLRDPQYATAREGMAAELGRTLARIHAVPVATLPEPVATDPLEELRATYDALGEPLPTIEIALKWLERHRPDPVPETVVHGDFRTGNLIIDPGGLRAVLDWEVVHRGDPREDLGWLCVKCWRFGSPLPAGGFGTVEQLLDGYAEVAGHRPDPEAVRWWQVYGTARWAVGCRGMAERHLSGQTPSVELAAIGRRVCEQEHDLLLALGVPDAPVRTPDPAPGSDLQGRPTAAELVAAVAMFLREDVMAATQGRLNFLARVGANTLDGVERELLLGPELERRHRERLAAFARDDQAGLAAAIRAGVLDADDPALLAAVRAAVTDRLTVANPRYLSQPGT</sequence>
<dbReference type="InterPro" id="IPR041726">
    <property type="entry name" value="ACAD10_11_N"/>
</dbReference>
<dbReference type="InterPro" id="IPR011009">
    <property type="entry name" value="Kinase-like_dom_sf"/>
</dbReference>
<dbReference type="AlphaFoldDB" id="A0A1I5B0N6"/>
<feature type="domain" description="DUF6285" evidence="3">
    <location>
        <begin position="394"/>
        <end position="477"/>
    </location>
</feature>
<evidence type="ECO:0000313" key="4">
    <source>
        <dbReference type="EMBL" id="SFN68296.1"/>
    </source>
</evidence>